<feature type="compositionally biased region" description="Polar residues" evidence="2">
    <location>
        <begin position="211"/>
        <end position="221"/>
    </location>
</feature>
<dbReference type="EnsemblMetazoa" id="XM_038197942.1">
    <property type="protein sequence ID" value="XP_038053870.1"/>
    <property type="gene ID" value="LOC119726300"/>
</dbReference>
<dbReference type="GeneID" id="119726300"/>
<evidence type="ECO:0000313" key="4">
    <source>
        <dbReference type="Proteomes" id="UP000887568"/>
    </source>
</evidence>
<dbReference type="RefSeq" id="XP_038053870.1">
    <property type="nucleotide sequence ID" value="XM_038197942.1"/>
</dbReference>
<feature type="region of interest" description="Disordered" evidence="2">
    <location>
        <begin position="202"/>
        <end position="241"/>
    </location>
</feature>
<dbReference type="OrthoDB" id="10036725at2759"/>
<dbReference type="Proteomes" id="UP000887568">
    <property type="component" value="Unplaced"/>
</dbReference>
<keyword evidence="1" id="KW-0175">Coiled coil</keyword>
<dbReference type="OMA" id="YLFQAPM"/>
<protein>
    <submittedName>
        <fullName evidence="3">Uncharacterized protein</fullName>
    </submittedName>
</protein>
<evidence type="ECO:0000256" key="2">
    <source>
        <dbReference type="SAM" id="MobiDB-lite"/>
    </source>
</evidence>
<reference evidence="3" key="1">
    <citation type="submission" date="2022-11" db="UniProtKB">
        <authorList>
            <consortium name="EnsemblMetazoa"/>
        </authorList>
    </citation>
    <scope>IDENTIFICATION</scope>
</reference>
<proteinExistence type="predicted"/>
<feature type="compositionally biased region" description="Polar residues" evidence="2">
    <location>
        <begin position="231"/>
        <end position="241"/>
    </location>
</feature>
<name>A0A913ZRT3_PATMI</name>
<evidence type="ECO:0000256" key="1">
    <source>
        <dbReference type="SAM" id="Coils"/>
    </source>
</evidence>
<accession>A0A913ZRT3</accession>
<sequence length="394" mass="45565">MAVSGVEDLCRRLQTFQLQLKVILERNNEVLGHLEQVEASVAGMDDTMVNRGVIRDSLQICRTSSKQVQEIAEGQCGSLEEQLKELARYSDDDKHGDINRVPDATLSSVKQQLMSQLDYNVALQKDKVALEALLAEKMEQVAQTSKMNETLQGDVEESQEKMRNVLNRLDRTAQDAEDRLDCLEKETKKAQKTSEEYQRLYEAEKQRRENTNPSQRRQAGSPTHRDLTPMARQTRTSSTTPYLFQAPMTRVKSPDRVKPKDMDTKYLCLVDENKNLHTEVRRLRDENTYLMRSSKDSKRDVGIIQRYIATCQSQRSELQIRLRREQEEHRRLEVSMNKQASNWIAEKKMVRGTETSSKAAKIQSESVFGAPRRLKRHSVKLNEDRPRDIPVQSW</sequence>
<dbReference type="AlphaFoldDB" id="A0A913ZRT3"/>
<keyword evidence="4" id="KW-1185">Reference proteome</keyword>
<evidence type="ECO:0000313" key="3">
    <source>
        <dbReference type="EnsemblMetazoa" id="XP_038053870.1"/>
    </source>
</evidence>
<organism evidence="3 4">
    <name type="scientific">Patiria miniata</name>
    <name type="common">Bat star</name>
    <name type="synonym">Asterina miniata</name>
    <dbReference type="NCBI Taxonomy" id="46514"/>
    <lineage>
        <taxon>Eukaryota</taxon>
        <taxon>Metazoa</taxon>
        <taxon>Echinodermata</taxon>
        <taxon>Eleutherozoa</taxon>
        <taxon>Asterozoa</taxon>
        <taxon>Asteroidea</taxon>
        <taxon>Valvatacea</taxon>
        <taxon>Valvatida</taxon>
        <taxon>Asterinidae</taxon>
        <taxon>Patiria</taxon>
    </lineage>
</organism>
<feature type="coiled-coil region" evidence="1">
    <location>
        <begin position="308"/>
        <end position="342"/>
    </location>
</feature>